<name>A0A8E2DEX3_9APHY</name>
<feature type="region of interest" description="Disordered" evidence="1">
    <location>
        <begin position="1"/>
        <end position="143"/>
    </location>
</feature>
<feature type="compositionally biased region" description="Basic and acidic residues" evidence="1">
    <location>
        <begin position="113"/>
        <end position="122"/>
    </location>
</feature>
<feature type="compositionally biased region" description="Polar residues" evidence="1">
    <location>
        <begin position="33"/>
        <end position="48"/>
    </location>
</feature>
<dbReference type="AlphaFoldDB" id="A0A8E2DEX3"/>
<feature type="compositionally biased region" description="Basic and acidic residues" evidence="1">
    <location>
        <begin position="1"/>
        <end position="10"/>
    </location>
</feature>
<proteinExistence type="predicted"/>
<feature type="compositionally biased region" description="Basic residues" evidence="1">
    <location>
        <begin position="69"/>
        <end position="91"/>
    </location>
</feature>
<dbReference type="Proteomes" id="UP000250043">
    <property type="component" value="Unassembled WGS sequence"/>
</dbReference>
<gene>
    <name evidence="2" type="ORF">OBBRIDRAFT_321549</name>
</gene>
<feature type="compositionally biased region" description="Low complexity" evidence="1">
    <location>
        <begin position="49"/>
        <end position="60"/>
    </location>
</feature>
<protein>
    <submittedName>
        <fullName evidence="2">Uncharacterized protein</fullName>
    </submittedName>
</protein>
<accession>A0A8E2DEX3</accession>
<dbReference type="EMBL" id="KV722590">
    <property type="protein sequence ID" value="OCH85345.1"/>
    <property type="molecule type" value="Genomic_DNA"/>
</dbReference>
<organism evidence="2 3">
    <name type="scientific">Obba rivulosa</name>
    <dbReference type="NCBI Taxonomy" id="1052685"/>
    <lineage>
        <taxon>Eukaryota</taxon>
        <taxon>Fungi</taxon>
        <taxon>Dikarya</taxon>
        <taxon>Basidiomycota</taxon>
        <taxon>Agaricomycotina</taxon>
        <taxon>Agaricomycetes</taxon>
        <taxon>Polyporales</taxon>
        <taxon>Gelatoporiaceae</taxon>
        <taxon>Obba</taxon>
    </lineage>
</organism>
<sequence>MRDVETDRMQDAGGAPATSADAQSVVAPPSPDTARTQSRPKAASSNPVDTLTSSLDALSLVPSTIRFGRGARRGAHGHGHGHAPGRGRGRGRGLGDERGGGAPGRPVDGPAAGEERTERRALGDGVLKRGRGLGGARARARAM</sequence>
<evidence type="ECO:0000313" key="2">
    <source>
        <dbReference type="EMBL" id="OCH85345.1"/>
    </source>
</evidence>
<evidence type="ECO:0000313" key="3">
    <source>
        <dbReference type="Proteomes" id="UP000250043"/>
    </source>
</evidence>
<reference evidence="2 3" key="1">
    <citation type="submission" date="2016-07" db="EMBL/GenBank/DDBJ databases">
        <title>Draft genome of the white-rot fungus Obba rivulosa 3A-2.</title>
        <authorList>
            <consortium name="DOE Joint Genome Institute"/>
            <person name="Miettinen O."/>
            <person name="Riley R."/>
            <person name="Acob R."/>
            <person name="Barry K."/>
            <person name="Cullen D."/>
            <person name="De Vries R."/>
            <person name="Hainaut M."/>
            <person name="Hatakka A."/>
            <person name="Henrissat B."/>
            <person name="Hilden K."/>
            <person name="Kuo R."/>
            <person name="Labutti K."/>
            <person name="Lipzen A."/>
            <person name="Makela M.R."/>
            <person name="Sandor L."/>
            <person name="Spatafora J.W."/>
            <person name="Grigoriev I.V."/>
            <person name="Hibbett D.S."/>
        </authorList>
    </citation>
    <scope>NUCLEOTIDE SEQUENCE [LARGE SCALE GENOMIC DNA]</scope>
    <source>
        <strain evidence="2 3">3A-2</strain>
    </source>
</reference>
<keyword evidence="3" id="KW-1185">Reference proteome</keyword>
<evidence type="ECO:0000256" key="1">
    <source>
        <dbReference type="SAM" id="MobiDB-lite"/>
    </source>
</evidence>